<dbReference type="Proteomes" id="UP000574133">
    <property type="component" value="Unassembled WGS sequence"/>
</dbReference>
<organism evidence="3 4">
    <name type="scientific">Cohnella lubricantis</name>
    <dbReference type="NCBI Taxonomy" id="2163172"/>
    <lineage>
        <taxon>Bacteria</taxon>
        <taxon>Bacillati</taxon>
        <taxon>Bacillota</taxon>
        <taxon>Bacilli</taxon>
        <taxon>Bacillales</taxon>
        <taxon>Paenibacillaceae</taxon>
        <taxon>Cohnella</taxon>
    </lineage>
</organism>
<keyword evidence="1" id="KW-0472">Membrane</keyword>
<dbReference type="NCBIfam" id="NF040535">
    <property type="entry name" value="LiaF_C_term"/>
    <property type="match status" value="1"/>
</dbReference>
<dbReference type="AlphaFoldDB" id="A0A841THP9"/>
<dbReference type="Pfam" id="PF09922">
    <property type="entry name" value="LiaF-like_C"/>
    <property type="match status" value="1"/>
</dbReference>
<keyword evidence="1" id="KW-1133">Transmembrane helix</keyword>
<evidence type="ECO:0000313" key="3">
    <source>
        <dbReference type="EMBL" id="MBB6678477.1"/>
    </source>
</evidence>
<gene>
    <name evidence="3" type="ORF">H4Q31_14390</name>
</gene>
<name>A0A841THP9_9BACL</name>
<dbReference type="InterPro" id="IPR024425">
    <property type="entry name" value="LiaF-like_C"/>
</dbReference>
<feature type="transmembrane region" description="Helical" evidence="1">
    <location>
        <begin position="49"/>
        <end position="82"/>
    </location>
</feature>
<feature type="transmembrane region" description="Helical" evidence="1">
    <location>
        <begin position="6"/>
        <end position="37"/>
    </location>
</feature>
<dbReference type="RefSeq" id="WP_185179747.1">
    <property type="nucleotide sequence ID" value="NZ_CBCSEP010000010.1"/>
</dbReference>
<comment type="caution">
    <text evidence="3">The sequence shown here is derived from an EMBL/GenBank/DDBJ whole genome shotgun (WGS) entry which is preliminary data.</text>
</comment>
<evidence type="ECO:0000313" key="4">
    <source>
        <dbReference type="Proteomes" id="UP000574133"/>
    </source>
</evidence>
<protein>
    <submittedName>
        <fullName evidence="3">Cell wall-active antibiotics response protein</fullName>
    </submittedName>
</protein>
<reference evidence="3 4" key="1">
    <citation type="submission" date="2020-08" db="EMBL/GenBank/DDBJ databases">
        <title>Cohnella phylogeny.</title>
        <authorList>
            <person name="Dunlap C."/>
        </authorList>
    </citation>
    <scope>NUCLEOTIDE SEQUENCE [LARGE SCALE GENOMIC DNA]</scope>
    <source>
        <strain evidence="3 4">DSM 103658</strain>
    </source>
</reference>
<accession>A0A841THP9</accession>
<sequence length="219" mass="24554">MKRGSSHALLFICAGCYLALGGLAGFATVNAILLLWLGIDRFRRDRSRLALLVIAICVLVLIVKQILLILVLVLVIFGLYYLKARPQDTAAAGNGGRLGRQYQFALSMRLDRHSWVLHSLSSWHAFGEVRMDLSMAVPEEKETTIVLQGIVGDIELIVPEDYGLEVDASVMFGQARFPDRTEGGLFHRGHWRTPGYDTKEQKVKLQLFYLVGNIRIRSI</sequence>
<evidence type="ECO:0000259" key="2">
    <source>
        <dbReference type="Pfam" id="PF09922"/>
    </source>
</evidence>
<proteinExistence type="predicted"/>
<keyword evidence="4" id="KW-1185">Reference proteome</keyword>
<evidence type="ECO:0000256" key="1">
    <source>
        <dbReference type="SAM" id="Phobius"/>
    </source>
</evidence>
<feature type="domain" description="Cell wall-active antibiotics response LiaF-like C-terminal" evidence="2">
    <location>
        <begin position="109"/>
        <end position="216"/>
    </location>
</feature>
<dbReference type="EMBL" id="JACJVN010000056">
    <property type="protein sequence ID" value="MBB6678477.1"/>
    <property type="molecule type" value="Genomic_DNA"/>
</dbReference>
<keyword evidence="1" id="KW-0812">Transmembrane</keyword>
<dbReference type="InterPro" id="IPR047793">
    <property type="entry name" value="LiaF_C"/>
</dbReference>